<comment type="caution">
    <text evidence="4">The sequence shown here is derived from an EMBL/GenBank/DDBJ whole genome shotgun (WGS) entry which is preliminary data.</text>
</comment>
<feature type="domain" description="Nephrocystin 3-like N-terminal" evidence="3">
    <location>
        <begin position="201"/>
        <end position="246"/>
    </location>
</feature>
<dbReference type="InterPro" id="IPR056884">
    <property type="entry name" value="NPHP3-like_N"/>
</dbReference>
<organism evidence="4 5">
    <name type="scientific">Candolleomyces eurysporus</name>
    <dbReference type="NCBI Taxonomy" id="2828524"/>
    <lineage>
        <taxon>Eukaryota</taxon>
        <taxon>Fungi</taxon>
        <taxon>Dikarya</taxon>
        <taxon>Basidiomycota</taxon>
        <taxon>Agaricomycotina</taxon>
        <taxon>Agaricomycetes</taxon>
        <taxon>Agaricomycetidae</taxon>
        <taxon>Agaricales</taxon>
        <taxon>Agaricineae</taxon>
        <taxon>Psathyrellaceae</taxon>
        <taxon>Candolleomyces</taxon>
    </lineage>
</organism>
<dbReference type="InterPro" id="IPR019734">
    <property type="entry name" value="TPR_rpt"/>
</dbReference>
<evidence type="ECO:0000313" key="4">
    <source>
        <dbReference type="EMBL" id="KAJ2926980.1"/>
    </source>
</evidence>
<dbReference type="InterPro" id="IPR027417">
    <property type="entry name" value="P-loop_NTPase"/>
</dbReference>
<accession>A0A9W8J9R6</accession>
<feature type="region of interest" description="Disordered" evidence="2">
    <location>
        <begin position="1"/>
        <end position="30"/>
    </location>
</feature>
<evidence type="ECO:0000256" key="1">
    <source>
        <dbReference type="ARBA" id="ARBA00022737"/>
    </source>
</evidence>
<dbReference type="AlphaFoldDB" id="A0A9W8J9R6"/>
<dbReference type="Gene3D" id="1.25.40.10">
    <property type="entry name" value="Tetratricopeptide repeat domain"/>
    <property type="match status" value="2"/>
</dbReference>
<dbReference type="Gene3D" id="3.40.50.300">
    <property type="entry name" value="P-loop containing nucleotide triphosphate hydrolases"/>
    <property type="match status" value="1"/>
</dbReference>
<dbReference type="Proteomes" id="UP001140091">
    <property type="component" value="Unassembled WGS sequence"/>
</dbReference>
<keyword evidence="5" id="KW-1185">Reference proteome</keyword>
<proteinExistence type="predicted"/>
<dbReference type="SUPFAM" id="SSF48452">
    <property type="entry name" value="TPR-like"/>
    <property type="match status" value="1"/>
</dbReference>
<evidence type="ECO:0000259" key="3">
    <source>
        <dbReference type="Pfam" id="PF24883"/>
    </source>
</evidence>
<feature type="domain" description="Nephrocystin 3-like N-terminal" evidence="3">
    <location>
        <begin position="53"/>
        <end position="134"/>
    </location>
</feature>
<dbReference type="Pfam" id="PF24883">
    <property type="entry name" value="NPHP3_N"/>
    <property type="match status" value="2"/>
</dbReference>
<dbReference type="PANTHER" id="PTHR19959">
    <property type="entry name" value="KINESIN LIGHT CHAIN"/>
    <property type="match status" value="1"/>
</dbReference>
<protein>
    <recommendedName>
        <fullName evidence="3">Nephrocystin 3-like N-terminal domain-containing protein</fullName>
    </recommendedName>
</protein>
<keyword evidence="1" id="KW-0677">Repeat</keyword>
<sequence length="792" mass="87444">MDSGVSELLQPVTDASHTRDRKRSPPDSACLPGTRLKLVSNVNTWASRDITIDTEPHIRWMYGYAGSGKSAISQEVCGKSELQSRPIASFFFFRNSGERSTIWRLATTLASQMAGMIPETEPLIRAAVNADPGLLSPNEEGPSIGARMQRLVYAPFNAAVQGEAKVRVLARGNLRARMRRLVYGSLKTTAQGKPMVRALARGPFLIVLDGLDECDNKEEVQELIDGMLLFFGENPLIPLRVFITSRVEQHIQSRLSAPGVLLDNLVDHCSDDDIATFLKVVFEDGRRRNSVVQAYVRQHGEWPTPSDKQKLVKHIGGSFIFASAIFKFIMNSDASGGPQMTPMDRLPLALKMNPGLDELYEQTLARSEDLPHFSNIISTIALVLKPLPTSGIAELLGINTYEVVNVLVNLQAIIQVPGTDDIPVTFCHTSLRDFLTTQSRSGRFFAHPTHHVHLFLRSLECELKNRRHRPGSFVHLTECTPAVAYALTYSTGHLNQGGGLFKLSELDSAIQLCREALGLHPGTPEPTLALANVVCSRAIHTGSLVDFEEAIGLYREVLGLRLSPHPDRTALLNNLGNALLERHQRTRTMADLEEGISLFRESLQLEPPPHPDCSLSLNGLGNALLERYRRTGAMADIEEATSLHRELLRLRPSLHPNRSMSLNNLGKVLLNRYNRTGSVVDIEEATSLFREALALRPSPHPGRSVPLSNLVLSLQVMFGESHALSNLEEAIVHCRELVGSRDVGHKSRVEWLSLLASLLQTRFDTTGQEEDLDDIASLKEQASRMSGSTSAT</sequence>
<feature type="non-terminal residue" evidence="4">
    <location>
        <position position="792"/>
    </location>
</feature>
<dbReference type="InterPro" id="IPR011990">
    <property type="entry name" value="TPR-like_helical_dom_sf"/>
</dbReference>
<dbReference type="Pfam" id="PF13374">
    <property type="entry name" value="TPR_10"/>
    <property type="match status" value="2"/>
</dbReference>
<dbReference type="EMBL" id="JANBPK010001040">
    <property type="protein sequence ID" value="KAJ2926980.1"/>
    <property type="molecule type" value="Genomic_DNA"/>
</dbReference>
<evidence type="ECO:0000313" key="5">
    <source>
        <dbReference type="Proteomes" id="UP001140091"/>
    </source>
</evidence>
<dbReference type="SMART" id="SM00028">
    <property type="entry name" value="TPR"/>
    <property type="match status" value="4"/>
</dbReference>
<name>A0A9W8J9R6_9AGAR</name>
<evidence type="ECO:0000256" key="2">
    <source>
        <dbReference type="SAM" id="MobiDB-lite"/>
    </source>
</evidence>
<dbReference type="PANTHER" id="PTHR19959:SF119">
    <property type="entry name" value="FUNGAL LIPASE-LIKE DOMAIN-CONTAINING PROTEIN"/>
    <property type="match status" value="1"/>
</dbReference>
<dbReference type="OrthoDB" id="2950789at2759"/>
<dbReference type="SUPFAM" id="SSF52540">
    <property type="entry name" value="P-loop containing nucleoside triphosphate hydrolases"/>
    <property type="match status" value="1"/>
</dbReference>
<gene>
    <name evidence="4" type="ORF">H1R20_g10117</name>
</gene>
<reference evidence="4" key="1">
    <citation type="submission" date="2022-06" db="EMBL/GenBank/DDBJ databases">
        <title>Genome Sequence of Candolleomyces eurysporus.</title>
        <authorList>
            <person name="Buettner E."/>
        </authorList>
    </citation>
    <scope>NUCLEOTIDE SEQUENCE</scope>
    <source>
        <strain evidence="4">VTCC 930004</strain>
    </source>
</reference>